<dbReference type="PROSITE" id="PS51186">
    <property type="entry name" value="GNAT"/>
    <property type="match status" value="1"/>
</dbReference>
<evidence type="ECO:0000313" key="3">
    <source>
        <dbReference type="Proteomes" id="UP000317043"/>
    </source>
</evidence>
<gene>
    <name evidence="2" type="ORF">FB566_0046</name>
</gene>
<feature type="domain" description="N-acetyltransferase" evidence="1">
    <location>
        <begin position="4"/>
        <end position="152"/>
    </location>
</feature>
<dbReference type="AlphaFoldDB" id="A0A543APQ3"/>
<protein>
    <submittedName>
        <fullName evidence="2">Putative N-acetyltransferase YhbS</fullName>
    </submittedName>
</protein>
<dbReference type="EMBL" id="VFOW01000001">
    <property type="protein sequence ID" value="TQL74561.1"/>
    <property type="molecule type" value="Genomic_DNA"/>
</dbReference>
<keyword evidence="2" id="KW-0808">Transferase</keyword>
<name>A0A543APQ3_9ACTN</name>
<dbReference type="SUPFAM" id="SSF55729">
    <property type="entry name" value="Acyl-CoA N-acyltransferases (Nat)"/>
    <property type="match status" value="1"/>
</dbReference>
<sequence length="170" mass="18017">MTDWIVRAENGDGDIAGVRAVNLAAFPTAEEADLVDALRGDEVAWIPGLSMVAVTDRGDCVGHALITRGFIDGHPMANLAPCAVRPDYQRHGVGTAVIESVLAAAARLGENLVTVLGHPEYYPRFGFVPASRFEVRAPMPVPDEAMMAMALRPGAPVPRGVITYPAPFGI</sequence>
<dbReference type="InterPro" id="IPR016181">
    <property type="entry name" value="Acyl_CoA_acyltransferase"/>
</dbReference>
<dbReference type="Gene3D" id="3.40.630.30">
    <property type="match status" value="1"/>
</dbReference>
<keyword evidence="3" id="KW-1185">Reference proteome</keyword>
<organism evidence="2 3">
    <name type="scientific">Stackebrandtia endophytica</name>
    <dbReference type="NCBI Taxonomy" id="1496996"/>
    <lineage>
        <taxon>Bacteria</taxon>
        <taxon>Bacillati</taxon>
        <taxon>Actinomycetota</taxon>
        <taxon>Actinomycetes</taxon>
        <taxon>Glycomycetales</taxon>
        <taxon>Glycomycetaceae</taxon>
        <taxon>Stackebrandtia</taxon>
    </lineage>
</organism>
<dbReference type="InParanoid" id="A0A543APQ3"/>
<dbReference type="Pfam" id="PF13508">
    <property type="entry name" value="Acetyltransf_7"/>
    <property type="match status" value="1"/>
</dbReference>
<dbReference type="OrthoDB" id="9797178at2"/>
<dbReference type="InterPro" id="IPR000182">
    <property type="entry name" value="GNAT_dom"/>
</dbReference>
<evidence type="ECO:0000313" key="2">
    <source>
        <dbReference type="EMBL" id="TQL74561.1"/>
    </source>
</evidence>
<evidence type="ECO:0000259" key="1">
    <source>
        <dbReference type="PROSITE" id="PS51186"/>
    </source>
</evidence>
<proteinExistence type="predicted"/>
<dbReference type="Proteomes" id="UP000317043">
    <property type="component" value="Unassembled WGS sequence"/>
</dbReference>
<reference evidence="2 3" key="1">
    <citation type="submission" date="2019-06" db="EMBL/GenBank/DDBJ databases">
        <title>Sequencing the genomes of 1000 actinobacteria strains.</title>
        <authorList>
            <person name="Klenk H.-P."/>
        </authorList>
    </citation>
    <scope>NUCLEOTIDE SEQUENCE [LARGE SCALE GENOMIC DNA]</scope>
    <source>
        <strain evidence="2 3">DSM 45928</strain>
    </source>
</reference>
<comment type="caution">
    <text evidence="2">The sequence shown here is derived from an EMBL/GenBank/DDBJ whole genome shotgun (WGS) entry which is preliminary data.</text>
</comment>
<dbReference type="CDD" id="cd04301">
    <property type="entry name" value="NAT_SF"/>
    <property type="match status" value="1"/>
</dbReference>
<dbReference type="GO" id="GO:0016747">
    <property type="term" value="F:acyltransferase activity, transferring groups other than amino-acyl groups"/>
    <property type="evidence" value="ECO:0007669"/>
    <property type="project" value="InterPro"/>
</dbReference>
<accession>A0A543APQ3</accession>
<dbReference type="RefSeq" id="WP_142033767.1">
    <property type="nucleotide sequence ID" value="NZ_JBHTGS010000002.1"/>
</dbReference>